<keyword evidence="4" id="KW-0804">Transcription</keyword>
<evidence type="ECO:0000256" key="1">
    <source>
        <dbReference type="ARBA" id="ARBA00022723"/>
    </source>
</evidence>
<evidence type="ECO:0000256" key="3">
    <source>
        <dbReference type="ARBA" id="ARBA00023125"/>
    </source>
</evidence>
<dbReference type="GO" id="GO:0003677">
    <property type="term" value="F:DNA binding"/>
    <property type="evidence" value="ECO:0007669"/>
    <property type="project" value="UniProtKB-KW"/>
</dbReference>
<evidence type="ECO:0000313" key="8">
    <source>
        <dbReference type="EMBL" id="CBF78267.1"/>
    </source>
</evidence>
<dbReference type="OMA" id="NCAFAKV"/>
<dbReference type="Pfam" id="PF08493">
    <property type="entry name" value="AflR"/>
    <property type="match status" value="1"/>
</dbReference>
<gene>
    <name evidence="8" type="ORF">ANIA_08645</name>
</gene>
<dbReference type="InterPro" id="IPR001138">
    <property type="entry name" value="Zn2Cys6_DnaBD"/>
</dbReference>
<dbReference type="GO" id="GO:0005634">
    <property type="term" value="C:nucleus"/>
    <property type="evidence" value="ECO:0007669"/>
    <property type="project" value="InterPro"/>
</dbReference>
<keyword evidence="9" id="KW-1185">Reference proteome</keyword>
<dbReference type="PANTHER" id="PTHR31069">
    <property type="entry name" value="OLEATE-ACTIVATED TRANSCRIPTION FACTOR 1-RELATED"/>
    <property type="match status" value="1"/>
</dbReference>
<proteinExistence type="predicted"/>
<dbReference type="SUPFAM" id="SSF57701">
    <property type="entry name" value="Zn2/Cys6 DNA-binding domain"/>
    <property type="match status" value="1"/>
</dbReference>
<evidence type="ECO:0000256" key="5">
    <source>
        <dbReference type="ARBA" id="ARBA00023242"/>
    </source>
</evidence>
<dbReference type="CDD" id="cd00067">
    <property type="entry name" value="GAL4"/>
    <property type="match status" value="1"/>
</dbReference>
<sequence length="462" mass="49918">MTEPFPSSSVCSLSSSRRLPNGQQPRKLRDSCIHCANSKVKCNKEKPICGRCVRRRLPCEYKVSRRTGRTSRSIAQLLGSGSTGRTTETLTISPAIHPANTGGNATSSVLPSNPVTSGPSQTPLLTPITPIPTSEPSPDHCIPQTPDVWRSFLSPSAFNPDVGDLSSLISMPPDVGNLFGSVMGSPLFDTCDIDSLPAQAIGESVSVTEHPLFPTPALSDPKSEDTSETTSNHVKSCLISVLDVFRDVFADTPTPCKKADRQQSSSRAPTIESVVSDNREAIDTLSAVMDCPCSHDGYILSIVSLAVLKVMGRYIAAARGQIPATEDTRGWGQEVSMHSDRSRQFLPFDEQLPGSPGPVGSYSIEGRNQNRMAAQLVLSELHRVQRLVNVLASRLENVRLRSCLSPASTFGPNSTDSIIENPLLAARRILPLSGSTFSKMEDDLRKRLRAVSSETIEILRRA</sequence>
<dbReference type="KEGG" id="ani:ANIA_08645"/>
<dbReference type="GO" id="GO:0008270">
    <property type="term" value="F:zinc ion binding"/>
    <property type="evidence" value="ECO:0007669"/>
    <property type="project" value="InterPro"/>
</dbReference>
<reference evidence="9" key="1">
    <citation type="journal article" date="2005" name="Nature">
        <title>Sequencing of Aspergillus nidulans and comparative analysis with A. fumigatus and A. oryzae.</title>
        <authorList>
            <person name="Galagan J.E."/>
            <person name="Calvo S.E."/>
            <person name="Cuomo C."/>
            <person name="Ma L.J."/>
            <person name="Wortman J.R."/>
            <person name="Batzoglou S."/>
            <person name="Lee S.I."/>
            <person name="Basturkmen M."/>
            <person name="Spevak C.C."/>
            <person name="Clutterbuck J."/>
            <person name="Kapitonov V."/>
            <person name="Jurka J."/>
            <person name="Scazzocchio C."/>
            <person name="Farman M."/>
            <person name="Butler J."/>
            <person name="Purcell S."/>
            <person name="Harris S."/>
            <person name="Braus G.H."/>
            <person name="Draht O."/>
            <person name="Busch S."/>
            <person name="D'Enfert C."/>
            <person name="Bouchier C."/>
            <person name="Goldman G.H."/>
            <person name="Bell-Pedersen D."/>
            <person name="Griffiths-Jones S."/>
            <person name="Doonan J.H."/>
            <person name="Yu J."/>
            <person name="Vienken K."/>
            <person name="Pain A."/>
            <person name="Freitag M."/>
            <person name="Selker E.U."/>
            <person name="Archer D.B."/>
            <person name="Penalva M.A."/>
            <person name="Oakley B.R."/>
            <person name="Momany M."/>
            <person name="Tanaka T."/>
            <person name="Kumagai T."/>
            <person name="Asai K."/>
            <person name="Machida M."/>
            <person name="Nierman W.C."/>
            <person name="Denning D.W."/>
            <person name="Caddick M."/>
            <person name="Hynes M."/>
            <person name="Paoletti M."/>
            <person name="Fischer R."/>
            <person name="Miller B."/>
            <person name="Dyer P."/>
            <person name="Sachs M.S."/>
            <person name="Osmani S.A."/>
            <person name="Birren B.W."/>
        </authorList>
    </citation>
    <scope>NUCLEOTIDE SEQUENCE [LARGE SCALE GENOMIC DNA]</scope>
    <source>
        <strain evidence="9">FGSC A4 / ATCC 38163 / CBS 112.46 / NRRL 194 / M139</strain>
    </source>
</reference>
<feature type="compositionally biased region" description="Polar residues" evidence="6">
    <location>
        <begin position="101"/>
        <end position="118"/>
    </location>
</feature>
<protein>
    <submittedName>
        <fullName evidence="8">Zn(II)2Cys6 transcription factor (Eurofung)</fullName>
    </submittedName>
</protein>
<evidence type="ECO:0000313" key="9">
    <source>
        <dbReference type="Proteomes" id="UP000000560"/>
    </source>
</evidence>
<feature type="region of interest" description="Disordered" evidence="6">
    <location>
        <begin position="211"/>
        <end position="230"/>
    </location>
</feature>
<evidence type="ECO:0000256" key="6">
    <source>
        <dbReference type="SAM" id="MobiDB-lite"/>
    </source>
</evidence>
<accession>C8VAC4</accession>
<keyword evidence="3" id="KW-0238">DNA-binding</keyword>
<keyword evidence="2" id="KW-0805">Transcription regulation</keyword>
<dbReference type="GeneID" id="2868579"/>
<dbReference type="SMART" id="SM00066">
    <property type="entry name" value="GAL4"/>
    <property type="match status" value="1"/>
</dbReference>
<feature type="region of interest" description="Disordered" evidence="6">
    <location>
        <begin position="94"/>
        <end position="122"/>
    </location>
</feature>
<dbReference type="RefSeq" id="XP_681914.2">
    <property type="nucleotide sequence ID" value="XM_676822.2"/>
</dbReference>
<dbReference type="Proteomes" id="UP000000560">
    <property type="component" value="Chromosome III"/>
</dbReference>
<name>C8VAC4_EMENI</name>
<dbReference type="InterPro" id="IPR013700">
    <property type="entry name" value="AflR"/>
</dbReference>
<dbReference type="AlphaFoldDB" id="C8VAC4"/>
<dbReference type="GO" id="GO:0045122">
    <property type="term" value="P:aflatoxin biosynthetic process"/>
    <property type="evidence" value="ECO:0007669"/>
    <property type="project" value="InterPro"/>
</dbReference>
<dbReference type="InterPro" id="IPR050675">
    <property type="entry name" value="OAF3"/>
</dbReference>
<dbReference type="OrthoDB" id="2943660at2759"/>
<organism evidence="8 9">
    <name type="scientific">Emericella nidulans (strain FGSC A4 / ATCC 38163 / CBS 112.46 / NRRL 194 / M139)</name>
    <name type="common">Aspergillus nidulans</name>
    <dbReference type="NCBI Taxonomy" id="227321"/>
    <lineage>
        <taxon>Eukaryota</taxon>
        <taxon>Fungi</taxon>
        <taxon>Dikarya</taxon>
        <taxon>Ascomycota</taxon>
        <taxon>Pezizomycotina</taxon>
        <taxon>Eurotiomycetes</taxon>
        <taxon>Eurotiomycetidae</taxon>
        <taxon>Eurotiales</taxon>
        <taxon>Aspergillaceae</taxon>
        <taxon>Aspergillus</taxon>
        <taxon>Aspergillus subgen. Nidulantes</taxon>
    </lineage>
</organism>
<evidence type="ECO:0000259" key="7">
    <source>
        <dbReference type="PROSITE" id="PS50048"/>
    </source>
</evidence>
<dbReference type="eggNOG" id="ENOG502SUW5">
    <property type="taxonomic scope" value="Eukaryota"/>
</dbReference>
<dbReference type="InterPro" id="IPR036864">
    <property type="entry name" value="Zn2-C6_fun-type_DNA-bd_sf"/>
</dbReference>
<keyword evidence="5" id="KW-0539">Nucleus</keyword>
<dbReference type="EMBL" id="BN001303">
    <property type="protein sequence ID" value="CBF78267.1"/>
    <property type="molecule type" value="Genomic_DNA"/>
</dbReference>
<dbReference type="PROSITE" id="PS00463">
    <property type="entry name" value="ZN2_CY6_FUNGAL_1"/>
    <property type="match status" value="1"/>
</dbReference>
<feature type="compositionally biased region" description="Low complexity" evidence="6">
    <location>
        <begin position="7"/>
        <end position="16"/>
    </location>
</feature>
<dbReference type="PANTHER" id="PTHR31069:SF31">
    <property type="entry name" value="MONODICTYPHENONE CLUSTER TRANSCRIPTION FACTOR-RELATED"/>
    <property type="match status" value="1"/>
</dbReference>
<dbReference type="Gene3D" id="4.10.240.10">
    <property type="entry name" value="Zn(2)-C6 fungal-type DNA-binding domain"/>
    <property type="match status" value="1"/>
</dbReference>
<dbReference type="InParanoid" id="C8VAC4"/>
<dbReference type="HOGENOM" id="CLU_031656_1_0_1"/>
<dbReference type="Pfam" id="PF00172">
    <property type="entry name" value="Zn_clus"/>
    <property type="match status" value="1"/>
</dbReference>
<dbReference type="PROSITE" id="PS50048">
    <property type="entry name" value="ZN2_CY6_FUNGAL_2"/>
    <property type="match status" value="1"/>
</dbReference>
<evidence type="ECO:0000256" key="4">
    <source>
        <dbReference type="ARBA" id="ARBA00023163"/>
    </source>
</evidence>
<feature type="domain" description="Zn(2)-C6 fungal-type" evidence="7">
    <location>
        <begin position="31"/>
        <end position="61"/>
    </location>
</feature>
<dbReference type="PRINTS" id="PR00755">
    <property type="entry name" value="AFLATOXINBRP"/>
</dbReference>
<feature type="region of interest" description="Disordered" evidence="6">
    <location>
        <begin position="1"/>
        <end position="27"/>
    </location>
</feature>
<evidence type="ECO:0000256" key="2">
    <source>
        <dbReference type="ARBA" id="ARBA00023015"/>
    </source>
</evidence>
<dbReference type="GO" id="GO:0000981">
    <property type="term" value="F:DNA-binding transcription factor activity, RNA polymerase II-specific"/>
    <property type="evidence" value="ECO:0007669"/>
    <property type="project" value="InterPro"/>
</dbReference>
<keyword evidence="1" id="KW-0479">Metal-binding</keyword>
<reference evidence="9" key="2">
    <citation type="journal article" date="2009" name="Fungal Genet. Biol.">
        <title>The 2008 update of the Aspergillus nidulans genome annotation: a community effort.</title>
        <authorList>
            <person name="Wortman J.R."/>
            <person name="Gilsenan J.M."/>
            <person name="Joardar V."/>
            <person name="Deegan J."/>
            <person name="Clutterbuck J."/>
            <person name="Andersen M.R."/>
            <person name="Archer D."/>
            <person name="Bencina M."/>
            <person name="Braus G."/>
            <person name="Coutinho P."/>
            <person name="von Dohren H."/>
            <person name="Doonan J."/>
            <person name="Driessen A.J."/>
            <person name="Durek P."/>
            <person name="Espeso E."/>
            <person name="Fekete E."/>
            <person name="Flipphi M."/>
            <person name="Estrada C.G."/>
            <person name="Geysens S."/>
            <person name="Goldman G."/>
            <person name="de Groot P.W."/>
            <person name="Hansen K."/>
            <person name="Harris S.D."/>
            <person name="Heinekamp T."/>
            <person name="Helmstaedt K."/>
            <person name="Henrissat B."/>
            <person name="Hofmann G."/>
            <person name="Homan T."/>
            <person name="Horio T."/>
            <person name="Horiuchi H."/>
            <person name="James S."/>
            <person name="Jones M."/>
            <person name="Karaffa L."/>
            <person name="Karanyi Z."/>
            <person name="Kato M."/>
            <person name="Keller N."/>
            <person name="Kelly D.E."/>
            <person name="Kiel J.A."/>
            <person name="Kim J.M."/>
            <person name="van der Klei I.J."/>
            <person name="Klis F.M."/>
            <person name="Kovalchuk A."/>
            <person name="Krasevec N."/>
            <person name="Kubicek C.P."/>
            <person name="Liu B."/>
            <person name="Maccabe A."/>
            <person name="Meyer V."/>
            <person name="Mirabito P."/>
            <person name="Miskei M."/>
            <person name="Mos M."/>
            <person name="Mullins J."/>
            <person name="Nelson D.R."/>
            <person name="Nielsen J."/>
            <person name="Oakley B.R."/>
            <person name="Osmani S.A."/>
            <person name="Pakula T."/>
            <person name="Paszewski A."/>
            <person name="Paulsen I."/>
            <person name="Pilsyk S."/>
            <person name="Pocsi I."/>
            <person name="Punt P.J."/>
            <person name="Ram A.F."/>
            <person name="Ren Q."/>
            <person name="Robellet X."/>
            <person name="Robson G."/>
            <person name="Seiboth B."/>
            <person name="van Solingen P."/>
            <person name="Specht T."/>
            <person name="Sun J."/>
            <person name="Taheri-Talesh N."/>
            <person name="Takeshita N."/>
            <person name="Ussery D."/>
            <person name="vanKuyk P.A."/>
            <person name="Visser H."/>
            <person name="van de Vondervoort P.J."/>
            <person name="de Vries R.P."/>
            <person name="Walton J."/>
            <person name="Xiang X."/>
            <person name="Xiong Y."/>
            <person name="Zeng A.P."/>
            <person name="Brandt B.W."/>
            <person name="Cornell M.J."/>
            <person name="van den Hondel C.A."/>
            <person name="Visser J."/>
            <person name="Oliver S.G."/>
            <person name="Turner G."/>
        </authorList>
    </citation>
    <scope>GENOME REANNOTATION</scope>
    <source>
        <strain evidence="9">FGSC A4 / ATCC 38163 / CBS 112.46 / NRRL 194 / M139</strain>
    </source>
</reference>